<evidence type="ECO:0000256" key="9">
    <source>
        <dbReference type="SAM" id="Phobius"/>
    </source>
</evidence>
<dbReference type="AlphaFoldDB" id="A0A7D9H3F1"/>
<feature type="transmembrane region" description="Helical" evidence="9">
    <location>
        <begin position="144"/>
        <end position="163"/>
    </location>
</feature>
<protein>
    <submittedName>
        <fullName evidence="10">DEBR0S5_04588g1_1</fullName>
    </submittedName>
</protein>
<organism evidence="10 11">
    <name type="scientific">Dekkera bruxellensis</name>
    <name type="common">Brettanomyces custersii</name>
    <dbReference type="NCBI Taxonomy" id="5007"/>
    <lineage>
        <taxon>Eukaryota</taxon>
        <taxon>Fungi</taxon>
        <taxon>Dikarya</taxon>
        <taxon>Ascomycota</taxon>
        <taxon>Saccharomycotina</taxon>
        <taxon>Pichiomycetes</taxon>
        <taxon>Pichiales</taxon>
        <taxon>Pichiaceae</taxon>
        <taxon>Brettanomyces</taxon>
    </lineage>
</organism>
<evidence type="ECO:0000256" key="5">
    <source>
        <dbReference type="ARBA" id="ARBA00022692"/>
    </source>
</evidence>
<dbReference type="PANTHER" id="PTHR13121">
    <property type="entry name" value="GPI TRANSAMIDASE COMPONENT PIG-U"/>
    <property type="match status" value="1"/>
</dbReference>
<dbReference type="EMBL" id="CABFWN010000005">
    <property type="protein sequence ID" value="VUG19508.1"/>
    <property type="molecule type" value="Genomic_DNA"/>
</dbReference>
<dbReference type="PANTHER" id="PTHR13121:SF0">
    <property type="entry name" value="PHOSPHATIDYLINOSITOL GLYCAN ANCHOR BIOSYNTHESIS CLASS U PROTEIN"/>
    <property type="match status" value="1"/>
</dbReference>
<comment type="pathway">
    <text evidence="2">Glycolipid biosynthesis; glycosylphosphatidylinositol-anchor biosynthesis.</text>
</comment>
<dbReference type="GO" id="GO:0016255">
    <property type="term" value="P:attachment of GPI anchor to protein"/>
    <property type="evidence" value="ECO:0007669"/>
    <property type="project" value="InterPro"/>
</dbReference>
<evidence type="ECO:0000256" key="8">
    <source>
        <dbReference type="ARBA" id="ARBA00023136"/>
    </source>
</evidence>
<keyword evidence="7 9" id="KW-1133">Transmembrane helix</keyword>
<evidence type="ECO:0000256" key="3">
    <source>
        <dbReference type="ARBA" id="ARBA00010026"/>
    </source>
</evidence>
<feature type="transmembrane region" description="Helical" evidence="9">
    <location>
        <begin position="291"/>
        <end position="312"/>
    </location>
</feature>
<evidence type="ECO:0000256" key="7">
    <source>
        <dbReference type="ARBA" id="ARBA00022989"/>
    </source>
</evidence>
<dbReference type="InterPro" id="IPR009600">
    <property type="entry name" value="PIG-U"/>
</dbReference>
<accession>A0A7D9H3F1</accession>
<name>A0A7D9H3F1_DEKBR</name>
<sequence>MTNIDIMTAETRTKYPTLSAPTSNPKLVWLVIMLGFALRLLVPVFIPGVTRVLDQSVLFSTPINSFRSLEEALFLSFNNMNPYHEGEIVHHPPLVLELFKFLESPIPMNIFLALMDSFCGIQLIKLNKKLRDHDNDRSYYPDYVIAAFYSFNPLALLTVYAKSTNTINNFVFLTALNAFASNPLGLSCMVLIAVSAYLSYYGWYFIIPMLLFAYKKASKEGRGAGNIVFKSIFTFLLTLMVLLGISYKISGSSFRFASLVYGTIVRFRKITPNLGLWWYFFTEIFDAFSQFYLGIFNLYSFIFVVPITMRFIGSEDSSIIDAIFTVWSQVGILNISRAYPTIADNNIYFSMMILFKPLYRKLKFAPSVSTLAMFTILLLLPVFYYVWMGANSGNANFFYAIGLTHTLIEMVVLSDFFWSKLQLNYYKSKGIDPNKKELKLTQI</sequence>
<keyword evidence="11" id="KW-1185">Reference proteome</keyword>
<dbReference type="GO" id="GO:0042765">
    <property type="term" value="C:GPI-anchor transamidase complex"/>
    <property type="evidence" value="ECO:0007669"/>
    <property type="project" value="InterPro"/>
</dbReference>
<dbReference type="Pfam" id="PF06728">
    <property type="entry name" value="PIG-U"/>
    <property type="match status" value="1"/>
</dbReference>
<gene>
    <name evidence="10" type="primary">GAB1</name>
    <name evidence="10" type="ORF">DEBR0S5_04588G</name>
</gene>
<evidence type="ECO:0000256" key="6">
    <source>
        <dbReference type="ARBA" id="ARBA00022824"/>
    </source>
</evidence>
<evidence type="ECO:0000313" key="11">
    <source>
        <dbReference type="Proteomes" id="UP000478008"/>
    </source>
</evidence>
<feature type="transmembrane region" description="Helical" evidence="9">
    <location>
        <begin position="183"/>
        <end position="206"/>
    </location>
</feature>
<keyword evidence="5 9" id="KW-0812">Transmembrane</keyword>
<dbReference type="Proteomes" id="UP000478008">
    <property type="component" value="Unassembled WGS sequence"/>
</dbReference>
<evidence type="ECO:0000313" key="10">
    <source>
        <dbReference type="EMBL" id="VUG19508.1"/>
    </source>
</evidence>
<keyword evidence="4" id="KW-0337">GPI-anchor biosynthesis</keyword>
<feature type="transmembrane region" description="Helical" evidence="9">
    <location>
        <begin position="106"/>
        <end position="124"/>
    </location>
</feature>
<keyword evidence="8 9" id="KW-0472">Membrane</keyword>
<feature type="transmembrane region" description="Helical" evidence="9">
    <location>
        <begin position="27"/>
        <end position="46"/>
    </location>
</feature>
<comment type="similarity">
    <text evidence="3">Belongs to the PIGU family.</text>
</comment>
<feature type="transmembrane region" description="Helical" evidence="9">
    <location>
        <begin position="397"/>
        <end position="418"/>
    </location>
</feature>
<dbReference type="UniPathway" id="UPA00196"/>
<reference evidence="10 11" key="1">
    <citation type="submission" date="2019-07" db="EMBL/GenBank/DDBJ databases">
        <authorList>
            <person name="Friedrich A."/>
            <person name="Schacherer J."/>
        </authorList>
    </citation>
    <scope>NUCLEOTIDE SEQUENCE [LARGE SCALE GENOMIC DNA]</scope>
</reference>
<evidence type="ECO:0000256" key="1">
    <source>
        <dbReference type="ARBA" id="ARBA00004477"/>
    </source>
</evidence>
<feature type="transmembrane region" description="Helical" evidence="9">
    <location>
        <begin position="364"/>
        <end position="385"/>
    </location>
</feature>
<feature type="transmembrane region" description="Helical" evidence="9">
    <location>
        <begin position="227"/>
        <end position="247"/>
    </location>
</feature>
<evidence type="ECO:0000256" key="2">
    <source>
        <dbReference type="ARBA" id="ARBA00004687"/>
    </source>
</evidence>
<proteinExistence type="inferred from homology"/>
<dbReference type="GO" id="GO:0006506">
    <property type="term" value="P:GPI anchor biosynthetic process"/>
    <property type="evidence" value="ECO:0007669"/>
    <property type="project" value="UniProtKB-UniPathway"/>
</dbReference>
<evidence type="ECO:0000256" key="4">
    <source>
        <dbReference type="ARBA" id="ARBA00022502"/>
    </source>
</evidence>
<keyword evidence="6" id="KW-0256">Endoplasmic reticulum</keyword>
<comment type="subcellular location">
    <subcellularLocation>
        <location evidence="1">Endoplasmic reticulum membrane</location>
        <topology evidence="1">Multi-pass membrane protein</topology>
    </subcellularLocation>
</comment>